<accession>L7EUC3</accession>
<proteinExistence type="predicted"/>
<dbReference type="PATRIC" id="fig|698760.3.peg.9057"/>
<evidence type="ECO:0000313" key="2">
    <source>
        <dbReference type="EMBL" id="ELP61995.1"/>
    </source>
</evidence>
<dbReference type="AlphaFoldDB" id="L7EUC3"/>
<feature type="region of interest" description="Disordered" evidence="1">
    <location>
        <begin position="57"/>
        <end position="88"/>
    </location>
</feature>
<dbReference type="EMBL" id="AEJB01000642">
    <property type="protein sequence ID" value="ELP61995.1"/>
    <property type="molecule type" value="Genomic_DNA"/>
</dbReference>
<sequence>MSDRASRARRGCCGPYGPSHLLPALWGRQRCGRSRTRIPRLSGFRFEPVGKGGSSYVGEGDITRQCRDGSHTRPGAVLRTVPRATAPS</sequence>
<feature type="compositionally biased region" description="Basic and acidic residues" evidence="1">
    <location>
        <begin position="61"/>
        <end position="71"/>
    </location>
</feature>
<dbReference type="Proteomes" id="UP000010931">
    <property type="component" value="Unassembled WGS sequence"/>
</dbReference>
<gene>
    <name evidence="2" type="ORF">STRTUCAR8_07663</name>
</gene>
<evidence type="ECO:0000313" key="3">
    <source>
        <dbReference type="Proteomes" id="UP000010931"/>
    </source>
</evidence>
<organism evidence="2 3">
    <name type="scientific">Streptomyces turgidiscabies (strain Car8)</name>
    <dbReference type="NCBI Taxonomy" id="698760"/>
    <lineage>
        <taxon>Bacteria</taxon>
        <taxon>Bacillati</taxon>
        <taxon>Actinomycetota</taxon>
        <taxon>Actinomycetes</taxon>
        <taxon>Kitasatosporales</taxon>
        <taxon>Streptomycetaceae</taxon>
        <taxon>Streptomyces</taxon>
    </lineage>
</organism>
<name>L7EUC3_STRT8</name>
<keyword evidence="3" id="KW-1185">Reference proteome</keyword>
<protein>
    <submittedName>
        <fullName evidence="2">Uncharacterized protein</fullName>
    </submittedName>
</protein>
<comment type="caution">
    <text evidence="2">The sequence shown here is derived from an EMBL/GenBank/DDBJ whole genome shotgun (WGS) entry which is preliminary data.</text>
</comment>
<reference evidence="2 3" key="1">
    <citation type="journal article" date="2011" name="Plasmid">
        <title>Streptomyces turgidiscabies Car8 contains a modular pathogenicity island that shares virulence genes with other actinobacterial plant pathogens.</title>
        <authorList>
            <person name="Huguet-Tapia J.C."/>
            <person name="Badger J.H."/>
            <person name="Loria R."/>
            <person name="Pettis G.S."/>
        </authorList>
    </citation>
    <scope>NUCLEOTIDE SEQUENCE [LARGE SCALE GENOMIC DNA]</scope>
    <source>
        <strain evidence="2 3">Car8</strain>
    </source>
</reference>
<evidence type="ECO:0000256" key="1">
    <source>
        <dbReference type="SAM" id="MobiDB-lite"/>
    </source>
</evidence>